<organism evidence="8 9">
    <name type="scientific">Pomacea canaliculata</name>
    <name type="common">Golden apple snail</name>
    <dbReference type="NCBI Taxonomy" id="400727"/>
    <lineage>
        <taxon>Eukaryota</taxon>
        <taxon>Metazoa</taxon>
        <taxon>Spiralia</taxon>
        <taxon>Lophotrochozoa</taxon>
        <taxon>Mollusca</taxon>
        <taxon>Gastropoda</taxon>
        <taxon>Caenogastropoda</taxon>
        <taxon>Architaenioglossa</taxon>
        <taxon>Ampullarioidea</taxon>
        <taxon>Ampullariidae</taxon>
        <taxon>Pomacea</taxon>
    </lineage>
</organism>
<evidence type="ECO:0000313" key="8">
    <source>
        <dbReference type="EMBL" id="PVD32186.1"/>
    </source>
</evidence>
<keyword evidence="2" id="KW-0677">Repeat</keyword>
<keyword evidence="6" id="KW-0472">Membrane</keyword>
<dbReference type="OrthoDB" id="6140148at2759"/>
<evidence type="ECO:0000259" key="7">
    <source>
        <dbReference type="PROSITE" id="PS50835"/>
    </source>
</evidence>
<feature type="domain" description="Ig-like" evidence="7">
    <location>
        <begin position="36"/>
        <end position="163"/>
    </location>
</feature>
<keyword evidence="4" id="KW-0393">Immunoglobulin domain</keyword>
<comment type="caution">
    <text evidence="8">The sequence shown here is derived from an EMBL/GenBank/DDBJ whole genome shotgun (WGS) entry which is preliminary data.</text>
</comment>
<keyword evidence="1" id="KW-0732">Signal</keyword>
<dbReference type="SUPFAM" id="SSF48726">
    <property type="entry name" value="Immunoglobulin"/>
    <property type="match status" value="6"/>
</dbReference>
<feature type="domain" description="Ig-like" evidence="7">
    <location>
        <begin position="565"/>
        <end position="667"/>
    </location>
</feature>
<dbReference type="SMART" id="SM00409">
    <property type="entry name" value="IG"/>
    <property type="match status" value="6"/>
</dbReference>
<dbReference type="InterPro" id="IPR007110">
    <property type="entry name" value="Ig-like_dom"/>
</dbReference>
<evidence type="ECO:0000256" key="6">
    <source>
        <dbReference type="SAM" id="Phobius"/>
    </source>
</evidence>
<dbReference type="PANTHER" id="PTHR12231">
    <property type="entry name" value="CTX-RELATED TYPE I TRANSMEMBRANE PROTEIN"/>
    <property type="match status" value="1"/>
</dbReference>
<keyword evidence="6" id="KW-0812">Transmembrane</keyword>
<sequence>MPGGWGLLEAHQVDKEDAMTQIPDEGHKGDAVFAHPDFKFVSYHPVFDSFALVSSGNTFALSDEDLNDQSLLKVTNCGSDKPQENRTDNRDTEAGGSNNKTVPVITWLDQHQQPIGDGGRYQITHEGRSLIIMNVTEEDEKTYHCQGTNSLGSAIGTLTLNVTSRPIWVQRVPSVTLTEGKDAVLTCVTRSASNEDKPNAPIWFRNGDSMTSTYDPSKYVLNPDKTILTIKHVKKDRDIACYQCKVANSVGMVQDDGCVNVVVPISIGFKPDEIQRVKKEDVVDLTVVATTDPLYESEMRYYWIFKNVLYEGSNAPPNVTYDAVSKRAYINTSVLTDEELTKIEGIYRRVITTPVETKHVDVEVVLEVIETKPVVNEAGFDFWLIILAVGIFIIVIILIVTIYICRRKQQERTYPVESPALRSRYKSRKGSKSSAGSNGGSVHRPSLVASSLVFFDHREANSVAGLLAGDRWLPNLVVHQFDTRRAQLTSPSRPSYRECVPDPKDSWGRYKWKWNGAEINSQHIKYNETDGHLDIPSLSERDEGIFVCLATSTFSKEEKAVALSPLVEIRVARVGDFIKRPTEYYNVKEGMYIKLPCDKELPAYYGATTFKWYKTYDQKNTEIFMDARKFIDQEGSLHFSYAQTDDQSARDEKYKCAMSNVDSSVIKLGNENSLQVNSNGSSIPDSSPHVQYTTSGKLLTVEVGKNATLECVFSGYKAGGSNNKTVPVITWLDQLQQPIGDGGRYQITHEGRSLIIMNVTEEDEKTYHCQGTNLLGSAIGNLTLNVTSRPIWVQRVPSVTLTEGKDAELTCVTRSASNEAKPNAPIWLRNGESMTSGYDPSKYVFNPDKTILTIKHVKKDRDIACYQCEVANSVGMVQDDGCVNVVVPISISVKPNEIQRVKKEDVVELTVVATTDPLYESEMRYSWIFKNVTYEGSNAPPNVTYDAVSKRAYINTSVLTDEELKKIVGIYRRVITTPVETKHIDVEVKLEAKKTEPVVNEAGFDFWLIILAVGIFIVLIVLIVTIYSSCRRKQQEGTYPVDKKETAAGLDPEKELMNSRFHDII</sequence>
<feature type="domain" description="Ig-like" evidence="7">
    <location>
        <begin position="166"/>
        <end position="260"/>
    </location>
</feature>
<evidence type="ECO:0000256" key="1">
    <source>
        <dbReference type="ARBA" id="ARBA00022729"/>
    </source>
</evidence>
<dbReference type="Proteomes" id="UP000245119">
    <property type="component" value="Linkage Group LG4"/>
</dbReference>
<reference evidence="8 9" key="1">
    <citation type="submission" date="2018-04" db="EMBL/GenBank/DDBJ databases">
        <title>The genome of golden apple snail Pomacea canaliculata provides insight into stress tolerance and invasive adaptation.</title>
        <authorList>
            <person name="Liu C."/>
            <person name="Liu B."/>
            <person name="Ren Y."/>
            <person name="Zhang Y."/>
            <person name="Wang H."/>
            <person name="Li S."/>
            <person name="Jiang F."/>
            <person name="Yin L."/>
            <person name="Zhang G."/>
            <person name="Qian W."/>
            <person name="Fan W."/>
        </authorList>
    </citation>
    <scope>NUCLEOTIDE SEQUENCE [LARGE SCALE GENOMIC DNA]</scope>
    <source>
        <strain evidence="8">SZHN2017</strain>
        <tissue evidence="8">Muscle</tissue>
    </source>
</reference>
<dbReference type="InterPro" id="IPR013098">
    <property type="entry name" value="Ig_I-set"/>
</dbReference>
<dbReference type="PROSITE" id="PS50835">
    <property type="entry name" value="IG_LIKE"/>
    <property type="match status" value="6"/>
</dbReference>
<dbReference type="InterPro" id="IPR051170">
    <property type="entry name" value="Neural/epithelial_adhesion"/>
</dbReference>
<dbReference type="SMART" id="SM00408">
    <property type="entry name" value="IGc2"/>
    <property type="match status" value="4"/>
</dbReference>
<evidence type="ECO:0000256" key="5">
    <source>
        <dbReference type="SAM" id="MobiDB-lite"/>
    </source>
</evidence>
<keyword evidence="9" id="KW-1185">Reference proteome</keyword>
<evidence type="ECO:0000256" key="2">
    <source>
        <dbReference type="ARBA" id="ARBA00022737"/>
    </source>
</evidence>
<gene>
    <name evidence="8" type="ORF">C0Q70_07615</name>
</gene>
<dbReference type="InterPro" id="IPR003598">
    <property type="entry name" value="Ig_sub2"/>
</dbReference>
<name>A0A2T7PFJ1_POMCA</name>
<feature type="domain" description="Ig-like" evidence="7">
    <location>
        <begin position="474"/>
        <end position="564"/>
    </location>
</feature>
<feature type="domain" description="Ig-like" evidence="7">
    <location>
        <begin position="790"/>
        <end position="884"/>
    </location>
</feature>
<dbReference type="AlphaFoldDB" id="A0A2T7PFJ1"/>
<feature type="transmembrane region" description="Helical" evidence="6">
    <location>
        <begin position="1006"/>
        <end position="1027"/>
    </location>
</feature>
<feature type="transmembrane region" description="Helical" evidence="6">
    <location>
        <begin position="382"/>
        <end position="404"/>
    </location>
</feature>
<dbReference type="Gene3D" id="2.60.40.10">
    <property type="entry name" value="Immunoglobulins"/>
    <property type="match status" value="6"/>
</dbReference>
<dbReference type="CDD" id="cd00096">
    <property type="entry name" value="Ig"/>
    <property type="match status" value="2"/>
</dbReference>
<dbReference type="InterPro" id="IPR036179">
    <property type="entry name" value="Ig-like_dom_sf"/>
</dbReference>
<dbReference type="EMBL" id="PZQS01000004">
    <property type="protein sequence ID" value="PVD32186.1"/>
    <property type="molecule type" value="Genomic_DNA"/>
</dbReference>
<dbReference type="Pfam" id="PF07679">
    <property type="entry name" value="I-set"/>
    <property type="match status" value="4"/>
</dbReference>
<feature type="region of interest" description="Disordered" evidence="5">
    <location>
        <begin position="423"/>
        <end position="442"/>
    </location>
</feature>
<evidence type="ECO:0000256" key="3">
    <source>
        <dbReference type="ARBA" id="ARBA00023157"/>
    </source>
</evidence>
<evidence type="ECO:0000256" key="4">
    <source>
        <dbReference type="ARBA" id="ARBA00023319"/>
    </source>
</evidence>
<evidence type="ECO:0000313" key="9">
    <source>
        <dbReference type="Proteomes" id="UP000245119"/>
    </source>
</evidence>
<dbReference type="PANTHER" id="PTHR12231:SF253">
    <property type="entry name" value="DPR-INTERACTING PROTEIN ETA, ISOFORM B-RELATED"/>
    <property type="match status" value="1"/>
</dbReference>
<protein>
    <recommendedName>
        <fullName evidence="7">Ig-like domain-containing protein</fullName>
    </recommendedName>
</protein>
<keyword evidence="6" id="KW-1133">Transmembrane helix</keyword>
<accession>A0A2T7PFJ1</accession>
<dbReference type="InterPro" id="IPR003599">
    <property type="entry name" value="Ig_sub"/>
</dbReference>
<feature type="domain" description="Ig-like" evidence="7">
    <location>
        <begin position="688"/>
        <end position="787"/>
    </location>
</feature>
<proteinExistence type="predicted"/>
<feature type="region of interest" description="Disordered" evidence="5">
    <location>
        <begin position="74"/>
        <end position="100"/>
    </location>
</feature>
<keyword evidence="3" id="KW-1015">Disulfide bond</keyword>
<feature type="compositionally biased region" description="Basic and acidic residues" evidence="5">
    <location>
        <begin position="81"/>
        <end position="93"/>
    </location>
</feature>
<dbReference type="InterPro" id="IPR013783">
    <property type="entry name" value="Ig-like_fold"/>
</dbReference>